<evidence type="ECO:0000259" key="4">
    <source>
        <dbReference type="SMART" id="SM01003"/>
    </source>
</evidence>
<name>A0A5B8YIT9_9FLAO</name>
<dbReference type="InterPro" id="IPR007886">
    <property type="entry name" value="AlaDH/PNT_N"/>
</dbReference>
<dbReference type="InterPro" id="IPR027281">
    <property type="entry name" value="Lys1"/>
</dbReference>
<keyword evidence="6" id="KW-1185">Reference proteome</keyword>
<keyword evidence="3" id="KW-0520">NAD</keyword>
<feature type="binding site" evidence="3">
    <location>
        <position position="227"/>
    </location>
    <ligand>
        <name>NAD(+)</name>
        <dbReference type="ChEBI" id="CHEBI:57540"/>
    </ligand>
</feature>
<dbReference type="KEGG" id="anp:FK178_08140"/>
<dbReference type="Proteomes" id="UP000321954">
    <property type="component" value="Chromosome"/>
</dbReference>
<dbReference type="OrthoDB" id="1141481at2"/>
<dbReference type="AlphaFoldDB" id="A0A5B8YIT9"/>
<feature type="active site" description="Proton donor" evidence="2">
    <location>
        <position position="91"/>
    </location>
</feature>
<dbReference type="Gene3D" id="3.40.50.720">
    <property type="entry name" value="NAD(P)-binding Rossmann-like Domain"/>
    <property type="match status" value="2"/>
</dbReference>
<feature type="domain" description="Alanine dehydrogenase/pyridine nucleotide transhydrogenase N-terminal" evidence="4">
    <location>
        <begin position="5"/>
        <end position="137"/>
    </location>
</feature>
<evidence type="ECO:0000313" key="5">
    <source>
        <dbReference type="EMBL" id="QED37694.1"/>
    </source>
</evidence>
<dbReference type="GO" id="GO:0004754">
    <property type="term" value="F:saccharopine dehydrogenase (NAD+, L-lysine-forming) activity"/>
    <property type="evidence" value="ECO:0007669"/>
    <property type="project" value="InterPro"/>
</dbReference>
<keyword evidence="1" id="KW-0560">Oxidoreductase</keyword>
<dbReference type="CDD" id="cd05199">
    <property type="entry name" value="SDH_like"/>
    <property type="match status" value="1"/>
</dbReference>
<evidence type="ECO:0000256" key="3">
    <source>
        <dbReference type="PIRSR" id="PIRSR018250-3"/>
    </source>
</evidence>
<dbReference type="InterPro" id="IPR051168">
    <property type="entry name" value="AASS"/>
</dbReference>
<protein>
    <submittedName>
        <fullName evidence="5">Alanine dehydrogenase</fullName>
    </submittedName>
</protein>
<evidence type="ECO:0000256" key="2">
    <source>
        <dbReference type="PIRSR" id="PIRSR018250-1"/>
    </source>
</evidence>
<dbReference type="RefSeq" id="WP_146833330.1">
    <property type="nucleotide sequence ID" value="NZ_CP042476.1"/>
</dbReference>
<feature type="active site" description="Proton acceptor" evidence="2">
    <location>
        <position position="73"/>
    </location>
</feature>
<proteinExistence type="predicted"/>
<dbReference type="PANTHER" id="PTHR11133:SF22">
    <property type="entry name" value="ALPHA-AMINOADIPIC SEMIALDEHYDE SYNTHASE, MITOCHONDRIAL"/>
    <property type="match status" value="1"/>
</dbReference>
<accession>A0A5B8YIT9</accession>
<evidence type="ECO:0000313" key="6">
    <source>
        <dbReference type="Proteomes" id="UP000321954"/>
    </source>
</evidence>
<dbReference type="EMBL" id="CP042476">
    <property type="protein sequence ID" value="QED37694.1"/>
    <property type="molecule type" value="Genomic_DNA"/>
</dbReference>
<dbReference type="SMART" id="SM01003">
    <property type="entry name" value="AlaDh_PNT_N"/>
    <property type="match status" value="1"/>
</dbReference>
<dbReference type="PANTHER" id="PTHR11133">
    <property type="entry name" value="SACCHAROPINE DEHYDROGENASE"/>
    <property type="match status" value="1"/>
</dbReference>
<dbReference type="SUPFAM" id="SSF52283">
    <property type="entry name" value="Formate/glycerate dehydrogenase catalytic domain-like"/>
    <property type="match status" value="1"/>
</dbReference>
<dbReference type="PIRSF" id="PIRSF018250">
    <property type="entry name" value="Saccharopine_DH_Lys"/>
    <property type="match status" value="1"/>
</dbReference>
<dbReference type="Pfam" id="PF05222">
    <property type="entry name" value="AlaDh_PNT_N"/>
    <property type="match status" value="1"/>
</dbReference>
<evidence type="ECO:0000256" key="1">
    <source>
        <dbReference type="ARBA" id="ARBA00023002"/>
    </source>
</evidence>
<gene>
    <name evidence="5" type="ORF">FK178_08140</name>
</gene>
<organism evidence="5 6">
    <name type="scientific">Antarcticibacterium arcticum</name>
    <dbReference type="NCBI Taxonomy" id="2585771"/>
    <lineage>
        <taxon>Bacteria</taxon>
        <taxon>Pseudomonadati</taxon>
        <taxon>Bacteroidota</taxon>
        <taxon>Flavobacteriia</taxon>
        <taxon>Flavobacteriales</taxon>
        <taxon>Flavobacteriaceae</taxon>
        <taxon>Antarcticibacterium</taxon>
    </lineage>
</organism>
<sequence>MIKFALIKERKTPPDRRVVFSPEKLREAASIFPEAGFKVEASEVRIFKDAEYTAAGFEVANDVSDCDVMLGVKEVPVNYLIPNKKYFFFSHTIKKQPYNRNLLRAVLEKNIELFDHEVIVKDNNQRLIGFGRYAGLVGAYNGIRGLGLKDGNFNLPKAEELSGLDAMLLELDRIKLPVKKILLTGSGKVAHGAREILDHLNVEQVDVESYLTKEYDHPVYCLIDVMDYNKRKDGNTGSNNEFYNNPGEYTSNFMRFAKLTNIFIAGHFYGTGAPLFFTKEEARSPDFNIELIADISCDIDGPIASTIRSSTIADPFYGYDRNTGTEIDFRSKNAITVMAVDNLPCELPRDASEGFGDMFLEHVIPAFFNQDKDGILARAKMTENGKLTPKFQYLQEYVDGEPKKNEYA</sequence>
<reference evidence="5 6" key="1">
    <citation type="submission" date="2019-08" db="EMBL/GenBank/DDBJ databases">
        <title>Antarcticibacterium arcticum sp. nov., a bacterium isolated from marine sediment of the Canadian Beaufort Sea.</title>
        <authorList>
            <person name="Lee Y.M."/>
            <person name="Baek K."/>
            <person name="Lee D.-H."/>
            <person name="Shin S.C."/>
            <person name="Jin Y.K."/>
            <person name="Park Y."/>
        </authorList>
    </citation>
    <scope>NUCLEOTIDE SEQUENCE [LARGE SCALE GENOMIC DNA]</scope>
    <source>
        <strain evidence="5 6">PAMC 28998</strain>
    </source>
</reference>
<dbReference type="GO" id="GO:0009085">
    <property type="term" value="P:lysine biosynthetic process"/>
    <property type="evidence" value="ECO:0007669"/>
    <property type="project" value="InterPro"/>
</dbReference>